<keyword evidence="7 9" id="KW-0472">Membrane</keyword>
<comment type="similarity">
    <text evidence="8 9">Belongs to the TRAP transporter small permease family.</text>
</comment>
<protein>
    <recommendedName>
        <fullName evidence="9">TRAP transporter small permease protein</fullName>
    </recommendedName>
</protein>
<feature type="transmembrane region" description="Helical" evidence="9">
    <location>
        <begin position="142"/>
        <end position="159"/>
    </location>
</feature>
<keyword evidence="11" id="KW-0762">Sugar transport</keyword>
<evidence type="ECO:0000256" key="8">
    <source>
        <dbReference type="ARBA" id="ARBA00038436"/>
    </source>
</evidence>
<evidence type="ECO:0000256" key="5">
    <source>
        <dbReference type="ARBA" id="ARBA00022692"/>
    </source>
</evidence>
<evidence type="ECO:0000313" key="11">
    <source>
        <dbReference type="EMBL" id="ANW00152.1"/>
    </source>
</evidence>
<comment type="subunit">
    <text evidence="9">The complex comprises the extracytoplasmic solute receptor protein and the two transmembrane proteins.</text>
</comment>
<proteinExistence type="inferred from homology"/>
<dbReference type="GO" id="GO:0005886">
    <property type="term" value="C:plasma membrane"/>
    <property type="evidence" value="ECO:0007669"/>
    <property type="project" value="UniProtKB-SubCell"/>
</dbReference>
<dbReference type="GO" id="GO:0022857">
    <property type="term" value="F:transmembrane transporter activity"/>
    <property type="evidence" value="ECO:0007669"/>
    <property type="project" value="UniProtKB-UniRule"/>
</dbReference>
<feature type="transmembrane region" description="Helical" evidence="9">
    <location>
        <begin position="21"/>
        <end position="42"/>
    </location>
</feature>
<evidence type="ECO:0000256" key="7">
    <source>
        <dbReference type="ARBA" id="ARBA00023136"/>
    </source>
</evidence>
<feature type="transmembrane region" description="Helical" evidence="9">
    <location>
        <begin position="62"/>
        <end position="78"/>
    </location>
</feature>
<dbReference type="InterPro" id="IPR055348">
    <property type="entry name" value="DctQ"/>
</dbReference>
<reference evidence="11 12" key="1">
    <citation type="submission" date="2016-07" db="EMBL/GenBank/DDBJ databases">
        <title>Complete genome sequence of Bradyrhizobium icense LMTR 13T, a potential inoculant strain isolated from lima bean (Phaseolus lunatus) in Peru.</title>
        <authorList>
            <person name="Ormeno-Orrillo E."/>
            <person name="Duran D."/>
            <person name="Rogel M.A."/>
            <person name="Rey L."/>
            <person name="Imperial J."/>
            <person name="Ruiz-Argueso T."/>
            <person name="Martinez-Romero E."/>
        </authorList>
    </citation>
    <scope>NUCLEOTIDE SEQUENCE [LARGE SCALE GENOMIC DNA]</scope>
    <source>
        <strain evidence="11 12">LMTR 13</strain>
    </source>
</reference>
<keyword evidence="4 9" id="KW-0997">Cell inner membrane</keyword>
<sequence>MTSRRAAVANITIRFCHAVDLIGDGAAFIARWLVLVACLISAGNATSRYLLNLSSNGWLEIQWYMFAGIVLLGASQTLRINGHVRVDLIYSRLSERNRVWVDIIGICFFLLPAMAYLAYLAWPFFWSSFTSLEKSSNAGGLLLWPAKAALPLGFALVLLQGVAELLKRVSAAVGILTLDMRYEAPPQ</sequence>
<dbReference type="InterPro" id="IPR007387">
    <property type="entry name" value="TRAP_DctQ"/>
</dbReference>
<gene>
    <name evidence="11" type="ORF">LMTR13_08125</name>
</gene>
<dbReference type="KEGG" id="bic:LMTR13_08125"/>
<evidence type="ECO:0000256" key="6">
    <source>
        <dbReference type="ARBA" id="ARBA00022989"/>
    </source>
</evidence>
<evidence type="ECO:0000256" key="3">
    <source>
        <dbReference type="ARBA" id="ARBA00022475"/>
    </source>
</evidence>
<evidence type="ECO:0000259" key="10">
    <source>
        <dbReference type="Pfam" id="PF04290"/>
    </source>
</evidence>
<evidence type="ECO:0000256" key="4">
    <source>
        <dbReference type="ARBA" id="ARBA00022519"/>
    </source>
</evidence>
<keyword evidence="3" id="KW-1003">Cell membrane</keyword>
<keyword evidence="5 9" id="KW-0812">Transmembrane</keyword>
<comment type="function">
    <text evidence="9">Part of the tripartite ATP-independent periplasmic (TRAP) transport system.</text>
</comment>
<feature type="domain" description="Tripartite ATP-independent periplasmic transporters DctQ component" evidence="10">
    <location>
        <begin position="38"/>
        <end position="169"/>
    </location>
</feature>
<dbReference type="Proteomes" id="UP000092839">
    <property type="component" value="Chromosome"/>
</dbReference>
<comment type="subcellular location">
    <subcellularLocation>
        <location evidence="1 9">Cell inner membrane</location>
        <topology evidence="1 9">Multi-pass membrane protein</topology>
    </subcellularLocation>
</comment>
<accession>A0A1B1UBK9</accession>
<keyword evidence="6 9" id="KW-1133">Transmembrane helix</keyword>
<dbReference type="PANTHER" id="PTHR35011">
    <property type="entry name" value="2,3-DIKETO-L-GULONATE TRAP TRANSPORTER SMALL PERMEASE PROTEIN YIAM"/>
    <property type="match status" value="1"/>
</dbReference>
<evidence type="ECO:0000256" key="2">
    <source>
        <dbReference type="ARBA" id="ARBA00022448"/>
    </source>
</evidence>
<evidence type="ECO:0000313" key="12">
    <source>
        <dbReference type="Proteomes" id="UP000092839"/>
    </source>
</evidence>
<dbReference type="PANTHER" id="PTHR35011:SF4">
    <property type="entry name" value="SLL1102 PROTEIN"/>
    <property type="match status" value="1"/>
</dbReference>
<name>A0A1B1UBK9_9BRAD</name>
<dbReference type="Pfam" id="PF04290">
    <property type="entry name" value="DctQ"/>
    <property type="match status" value="1"/>
</dbReference>
<dbReference type="AlphaFoldDB" id="A0A1B1UBK9"/>
<evidence type="ECO:0000256" key="1">
    <source>
        <dbReference type="ARBA" id="ARBA00004429"/>
    </source>
</evidence>
<keyword evidence="12" id="KW-1185">Reference proteome</keyword>
<dbReference type="STRING" id="1274631.LMTR13_08125"/>
<keyword evidence="2 9" id="KW-0813">Transport</keyword>
<organism evidence="11 12">
    <name type="scientific">Bradyrhizobium icense</name>
    <dbReference type="NCBI Taxonomy" id="1274631"/>
    <lineage>
        <taxon>Bacteria</taxon>
        <taxon>Pseudomonadati</taxon>
        <taxon>Pseudomonadota</taxon>
        <taxon>Alphaproteobacteria</taxon>
        <taxon>Hyphomicrobiales</taxon>
        <taxon>Nitrobacteraceae</taxon>
        <taxon>Bradyrhizobium</taxon>
    </lineage>
</organism>
<evidence type="ECO:0000256" key="9">
    <source>
        <dbReference type="RuleBase" id="RU369079"/>
    </source>
</evidence>
<dbReference type="EMBL" id="CP016428">
    <property type="protein sequence ID" value="ANW00152.1"/>
    <property type="molecule type" value="Genomic_DNA"/>
</dbReference>
<dbReference type="OrthoDB" id="9794346at2"/>
<feature type="transmembrane region" description="Helical" evidence="9">
    <location>
        <begin position="99"/>
        <end position="122"/>
    </location>
</feature>